<dbReference type="EMBL" id="NSLI01000003">
    <property type="protein sequence ID" value="PAX07604.1"/>
    <property type="molecule type" value="Genomic_DNA"/>
</dbReference>
<dbReference type="Proteomes" id="UP000218151">
    <property type="component" value="Unassembled WGS sequence"/>
</dbReference>
<name>A0A2A2SE85_9SPHN</name>
<dbReference type="AlphaFoldDB" id="A0A2A2SE85"/>
<gene>
    <name evidence="1" type="ORF">CKY28_08095</name>
</gene>
<comment type="caution">
    <text evidence="1">The sequence shown here is derived from an EMBL/GenBank/DDBJ whole genome shotgun (WGS) entry which is preliminary data.</text>
</comment>
<evidence type="ECO:0000313" key="2">
    <source>
        <dbReference type="Proteomes" id="UP000218151"/>
    </source>
</evidence>
<dbReference type="OrthoDB" id="9800503at2"/>
<sequence>MNAVRLGDSHWDLDEVVGRAEAGETVEIMRGERVVAKVVPVETGAVIAPKKLMTPDEWKAFLREIEEFASTLKYDPTNSVEEMRKQARY</sequence>
<organism evidence="1 2">
    <name type="scientific">Sphingomonas lenta</name>
    <dbReference type="NCBI Taxonomy" id="1141887"/>
    <lineage>
        <taxon>Bacteria</taxon>
        <taxon>Pseudomonadati</taxon>
        <taxon>Pseudomonadota</taxon>
        <taxon>Alphaproteobacteria</taxon>
        <taxon>Sphingomonadales</taxon>
        <taxon>Sphingomonadaceae</taxon>
        <taxon>Sphingomonas</taxon>
    </lineage>
</organism>
<evidence type="ECO:0000313" key="1">
    <source>
        <dbReference type="EMBL" id="PAX07604.1"/>
    </source>
</evidence>
<proteinExistence type="predicted"/>
<protein>
    <recommendedName>
        <fullName evidence="3">Type II toxin-antitoxin system prevent-host-death family antitoxin</fullName>
    </recommendedName>
</protein>
<keyword evidence="2" id="KW-1185">Reference proteome</keyword>
<dbReference type="RefSeq" id="WP_095997847.1">
    <property type="nucleotide sequence ID" value="NZ_NSLI01000003.1"/>
</dbReference>
<accession>A0A2A2SE85</accession>
<evidence type="ECO:0008006" key="3">
    <source>
        <dbReference type="Google" id="ProtNLM"/>
    </source>
</evidence>
<reference evidence="2" key="1">
    <citation type="submission" date="2017-09" db="EMBL/GenBank/DDBJ databases">
        <authorList>
            <person name="Feng G."/>
            <person name="Zhu H."/>
        </authorList>
    </citation>
    <scope>NUCLEOTIDE SEQUENCE [LARGE SCALE GENOMIC DNA]</scope>
    <source>
        <strain evidence="2">1PNM-20</strain>
    </source>
</reference>